<feature type="transmembrane region" description="Helical" evidence="2">
    <location>
        <begin position="6"/>
        <end position="37"/>
    </location>
</feature>
<feature type="compositionally biased region" description="Basic and acidic residues" evidence="1">
    <location>
        <begin position="133"/>
        <end position="168"/>
    </location>
</feature>
<evidence type="ECO:0000256" key="1">
    <source>
        <dbReference type="SAM" id="MobiDB-lite"/>
    </source>
</evidence>
<dbReference type="AlphaFoldDB" id="A0A9D2FTY3"/>
<dbReference type="EMBL" id="DXBG01000274">
    <property type="protein sequence ID" value="HIZ66571.1"/>
    <property type="molecule type" value="Genomic_DNA"/>
</dbReference>
<accession>A0A9D2FTY3</accession>
<keyword evidence="2" id="KW-0812">Transmembrane</keyword>
<keyword evidence="2" id="KW-0472">Membrane</keyword>
<dbReference type="Pfam" id="PF11167">
    <property type="entry name" value="DUF2953"/>
    <property type="match status" value="1"/>
</dbReference>
<gene>
    <name evidence="3" type="ORF">H9809_11855</name>
</gene>
<sequence length="347" mass="39691">MIVLHILGILLKIIGILLLVLLGLVLLVLLLVLLCPVRYRGKGYKEGKDFGGILSVSWLWHLISLRFWYDSREGNPEYSIKLFGISLKKLLAFLEKRRDRKAEALKAKELSSPKTEGEVTIQEKENEDGEGQAGKEKLAAAEKSETESTRTESSKAESSKAESSKTESSETVSPSSAQSESRQQPHKEEKGLWGVLRRIGDFWKSLFRLPGKLWKAMKNFKLTVEKICAKIGKIRDFLETQEFQRGRDLVFRESKTLLRKVLPRKMEGSIAFGTEDPCLTGEILAAVSIFYPLYGEHFTIEPYFDQKILEGWFSFKGRIRGIHFLLTAFRLLISSDIRYIIKHFKHH</sequence>
<reference evidence="3" key="1">
    <citation type="journal article" date="2021" name="PeerJ">
        <title>Extensive microbial diversity within the chicken gut microbiome revealed by metagenomics and culture.</title>
        <authorList>
            <person name="Gilroy R."/>
            <person name="Ravi A."/>
            <person name="Getino M."/>
            <person name="Pursley I."/>
            <person name="Horton D.L."/>
            <person name="Alikhan N.F."/>
            <person name="Baker D."/>
            <person name="Gharbi K."/>
            <person name="Hall N."/>
            <person name="Watson M."/>
            <person name="Adriaenssens E.M."/>
            <person name="Foster-Nyarko E."/>
            <person name="Jarju S."/>
            <person name="Secka A."/>
            <person name="Antonio M."/>
            <person name="Oren A."/>
            <person name="Chaudhuri R.R."/>
            <person name="La Ragione R."/>
            <person name="Hildebrand F."/>
            <person name="Pallen M.J."/>
        </authorList>
    </citation>
    <scope>NUCLEOTIDE SEQUENCE</scope>
    <source>
        <strain evidence="3">1068</strain>
    </source>
</reference>
<proteinExistence type="predicted"/>
<feature type="compositionally biased region" description="Low complexity" evidence="1">
    <location>
        <begin position="169"/>
        <end position="181"/>
    </location>
</feature>
<feature type="compositionally biased region" description="Basic and acidic residues" evidence="1">
    <location>
        <begin position="105"/>
        <end position="124"/>
    </location>
</feature>
<comment type="caution">
    <text evidence="3">The sequence shown here is derived from an EMBL/GenBank/DDBJ whole genome shotgun (WGS) entry which is preliminary data.</text>
</comment>
<feature type="region of interest" description="Disordered" evidence="1">
    <location>
        <begin position="105"/>
        <end position="189"/>
    </location>
</feature>
<dbReference type="Proteomes" id="UP000824056">
    <property type="component" value="Unassembled WGS sequence"/>
</dbReference>
<keyword evidence="2" id="KW-1133">Transmembrane helix</keyword>
<reference evidence="3" key="2">
    <citation type="submission" date="2021-04" db="EMBL/GenBank/DDBJ databases">
        <authorList>
            <person name="Gilroy R."/>
        </authorList>
    </citation>
    <scope>NUCLEOTIDE SEQUENCE</scope>
    <source>
        <strain evidence="3">1068</strain>
    </source>
</reference>
<evidence type="ECO:0000313" key="4">
    <source>
        <dbReference type="Proteomes" id="UP000824056"/>
    </source>
</evidence>
<evidence type="ECO:0000256" key="2">
    <source>
        <dbReference type="SAM" id="Phobius"/>
    </source>
</evidence>
<organism evidence="3 4">
    <name type="scientific">Candidatus Blautia pullicola</name>
    <dbReference type="NCBI Taxonomy" id="2838498"/>
    <lineage>
        <taxon>Bacteria</taxon>
        <taxon>Bacillati</taxon>
        <taxon>Bacillota</taxon>
        <taxon>Clostridia</taxon>
        <taxon>Lachnospirales</taxon>
        <taxon>Lachnospiraceae</taxon>
        <taxon>Blautia</taxon>
    </lineage>
</organism>
<name>A0A9D2FTY3_9FIRM</name>
<protein>
    <submittedName>
        <fullName evidence="3">DUF2953 domain-containing protein</fullName>
    </submittedName>
</protein>
<evidence type="ECO:0000313" key="3">
    <source>
        <dbReference type="EMBL" id="HIZ66571.1"/>
    </source>
</evidence>
<dbReference type="InterPro" id="IPR021338">
    <property type="entry name" value="DUF2953"/>
</dbReference>